<dbReference type="OrthoDB" id="5570127at2759"/>
<dbReference type="Pfam" id="PF20175">
    <property type="entry name" value="Tra1_central"/>
    <property type="match status" value="1"/>
</dbReference>
<keyword evidence="2" id="KW-0344">Guanine-nucleotide releasing factor</keyword>
<protein>
    <recommendedName>
        <fullName evidence="10">Non-specific serine/threonine protein kinase</fullName>
    </recommendedName>
</protein>
<feature type="domain" description="PI3K/PI4K catalytic" evidence="6">
    <location>
        <begin position="3349"/>
        <end position="3694"/>
    </location>
</feature>
<dbReference type="Proteomes" id="UP000320333">
    <property type="component" value="Unassembled WGS sequence"/>
</dbReference>
<feature type="region of interest" description="Disordered" evidence="3">
    <location>
        <begin position="3575"/>
        <end position="3611"/>
    </location>
</feature>
<feature type="compositionally biased region" description="Low complexity" evidence="3">
    <location>
        <begin position="3828"/>
        <end position="3841"/>
    </location>
</feature>
<dbReference type="Pfam" id="PF02259">
    <property type="entry name" value="FAT"/>
    <property type="match status" value="1"/>
</dbReference>
<dbReference type="PROSITE" id="PS50009">
    <property type="entry name" value="RASGEF_CAT"/>
    <property type="match status" value="1"/>
</dbReference>
<dbReference type="CDD" id="cd06224">
    <property type="entry name" value="REM"/>
    <property type="match status" value="1"/>
</dbReference>
<dbReference type="InterPro" id="IPR050517">
    <property type="entry name" value="DDR_Repair_Kinase"/>
</dbReference>
<dbReference type="SUPFAM" id="SSF56112">
    <property type="entry name" value="Protein kinase-like (PK-like)"/>
    <property type="match status" value="1"/>
</dbReference>
<dbReference type="PROSITE" id="PS50212">
    <property type="entry name" value="RASGEF_NTER"/>
    <property type="match status" value="1"/>
</dbReference>
<dbReference type="Pfam" id="PF20206">
    <property type="entry name" value="Tra1_ring"/>
    <property type="match status" value="1"/>
</dbReference>
<dbReference type="Gene3D" id="1.10.840.10">
    <property type="entry name" value="Ras guanine-nucleotide exchange factors catalytic domain"/>
    <property type="match status" value="1"/>
</dbReference>
<dbReference type="Pfam" id="PF00454">
    <property type="entry name" value="PI3_PI4_kinase"/>
    <property type="match status" value="1"/>
</dbReference>
<dbReference type="InterPro" id="IPR000651">
    <property type="entry name" value="Ras-like_Gua-exchang_fac_N"/>
</dbReference>
<dbReference type="InterPro" id="IPR014009">
    <property type="entry name" value="PIK_FAT"/>
</dbReference>
<dbReference type="InterPro" id="IPR023578">
    <property type="entry name" value="Ras_GEF_dom_sf"/>
</dbReference>
<dbReference type="GO" id="GO:0035267">
    <property type="term" value="C:NuA4 histone acetyltransferase complex"/>
    <property type="evidence" value="ECO:0007669"/>
    <property type="project" value="TreeGrafter"/>
</dbReference>
<dbReference type="PANTHER" id="PTHR11139">
    <property type="entry name" value="ATAXIA TELANGIECTASIA MUTATED ATM -RELATED"/>
    <property type="match status" value="1"/>
</dbReference>
<dbReference type="SUPFAM" id="SSF48366">
    <property type="entry name" value="Ras GEF"/>
    <property type="match status" value="1"/>
</dbReference>
<proteinExistence type="inferred from homology"/>
<dbReference type="CDD" id="cd05163">
    <property type="entry name" value="PIKK_TRRAP"/>
    <property type="match status" value="1"/>
</dbReference>
<feature type="region of interest" description="Disordered" evidence="3">
    <location>
        <begin position="4143"/>
        <end position="4179"/>
    </location>
</feature>
<dbReference type="InterPro" id="IPR036964">
    <property type="entry name" value="RASGEF_cat_dom_sf"/>
</dbReference>
<organism evidence="8 9">
    <name type="scientific">Chytriomyces confervae</name>
    <dbReference type="NCBI Taxonomy" id="246404"/>
    <lineage>
        <taxon>Eukaryota</taxon>
        <taxon>Fungi</taxon>
        <taxon>Fungi incertae sedis</taxon>
        <taxon>Chytridiomycota</taxon>
        <taxon>Chytridiomycota incertae sedis</taxon>
        <taxon>Chytridiomycetes</taxon>
        <taxon>Chytridiales</taxon>
        <taxon>Chytriomycetaceae</taxon>
        <taxon>Chytriomyces</taxon>
    </lineage>
</organism>
<dbReference type="InterPro" id="IPR000403">
    <property type="entry name" value="PI3/4_kinase_cat_dom"/>
</dbReference>
<dbReference type="CDD" id="cd00155">
    <property type="entry name" value="RasGEF"/>
    <property type="match status" value="1"/>
</dbReference>
<evidence type="ECO:0008006" key="10">
    <source>
        <dbReference type="Google" id="ProtNLM"/>
    </source>
</evidence>
<evidence type="ECO:0000259" key="4">
    <source>
        <dbReference type="PROSITE" id="PS50009"/>
    </source>
</evidence>
<dbReference type="GO" id="GO:0005085">
    <property type="term" value="F:guanyl-nucleotide exchange factor activity"/>
    <property type="evidence" value="ECO:0007669"/>
    <property type="project" value="UniProtKB-KW"/>
</dbReference>
<name>A0A507FCL8_9FUNG</name>
<evidence type="ECO:0000313" key="9">
    <source>
        <dbReference type="Proteomes" id="UP000320333"/>
    </source>
</evidence>
<dbReference type="InterPro" id="IPR011009">
    <property type="entry name" value="Kinase-like_dom_sf"/>
</dbReference>
<evidence type="ECO:0000256" key="3">
    <source>
        <dbReference type="SAM" id="MobiDB-lite"/>
    </source>
</evidence>
<feature type="compositionally biased region" description="Basic and acidic residues" evidence="3">
    <location>
        <begin position="3148"/>
        <end position="3158"/>
    </location>
</feature>
<dbReference type="InterPro" id="IPR001895">
    <property type="entry name" value="RASGEF_cat_dom"/>
</dbReference>
<dbReference type="InterPro" id="IPR003151">
    <property type="entry name" value="PIK-rel_kinase_FAT"/>
</dbReference>
<dbReference type="GO" id="GO:0000124">
    <property type="term" value="C:SAGA complex"/>
    <property type="evidence" value="ECO:0007669"/>
    <property type="project" value="TreeGrafter"/>
</dbReference>
<evidence type="ECO:0000256" key="2">
    <source>
        <dbReference type="PROSITE-ProRule" id="PRU00168"/>
    </source>
</evidence>
<dbReference type="GO" id="GO:0005634">
    <property type="term" value="C:nucleus"/>
    <property type="evidence" value="ECO:0007669"/>
    <property type="project" value="TreeGrafter"/>
</dbReference>
<dbReference type="SMART" id="SM00147">
    <property type="entry name" value="RasGEF"/>
    <property type="match status" value="1"/>
</dbReference>
<dbReference type="PROSITE" id="PS50290">
    <property type="entry name" value="PI3_4_KINASE_3"/>
    <property type="match status" value="1"/>
</dbReference>
<feature type="region of interest" description="Disordered" evidence="3">
    <location>
        <begin position="3789"/>
        <end position="3841"/>
    </location>
</feature>
<dbReference type="EMBL" id="QEAP01000145">
    <property type="protein sequence ID" value="TPX74089.1"/>
    <property type="molecule type" value="Genomic_DNA"/>
</dbReference>
<comment type="caution">
    <text evidence="8">The sequence shown here is derived from an EMBL/GenBank/DDBJ whole genome shotgun (WGS) entry which is preliminary data.</text>
</comment>
<feature type="domain" description="Ras-GEF" evidence="4">
    <location>
        <begin position="4264"/>
        <end position="4517"/>
    </location>
</feature>
<dbReference type="PROSITE" id="PS51189">
    <property type="entry name" value="FAT"/>
    <property type="match status" value="1"/>
</dbReference>
<dbReference type="InterPro" id="IPR046807">
    <property type="entry name" value="Tra1_central"/>
</dbReference>
<dbReference type="InterPro" id="IPR046805">
    <property type="entry name" value="Tra1_ring"/>
</dbReference>
<feature type="compositionally biased region" description="Low complexity" evidence="3">
    <location>
        <begin position="3598"/>
        <end position="3611"/>
    </location>
</feature>
<gene>
    <name evidence="8" type="ORF">CcCBS67573_g04644</name>
</gene>
<accession>A0A507FCL8</accession>
<evidence type="ECO:0000256" key="1">
    <source>
        <dbReference type="ARBA" id="ARBA00007234"/>
    </source>
</evidence>
<evidence type="ECO:0000259" key="5">
    <source>
        <dbReference type="PROSITE" id="PS50212"/>
    </source>
</evidence>
<feature type="compositionally biased region" description="Polar residues" evidence="3">
    <location>
        <begin position="4148"/>
        <end position="4170"/>
    </location>
</feature>
<feature type="domain" description="N-terminal Ras-GEF" evidence="5">
    <location>
        <begin position="3967"/>
        <end position="4122"/>
    </location>
</feature>
<evidence type="ECO:0000259" key="6">
    <source>
        <dbReference type="PROSITE" id="PS50290"/>
    </source>
</evidence>
<dbReference type="STRING" id="246404.A0A507FCL8"/>
<dbReference type="GO" id="GO:0006281">
    <property type="term" value="P:DNA repair"/>
    <property type="evidence" value="ECO:0007669"/>
    <property type="project" value="TreeGrafter"/>
</dbReference>
<feature type="region of interest" description="Disordered" evidence="3">
    <location>
        <begin position="3115"/>
        <end position="3170"/>
    </location>
</feature>
<dbReference type="PANTHER" id="PTHR11139:SF1">
    <property type="entry name" value="TRANSFORMATION_TRANSCRIPTION DOMAIN-ASSOCIATED PROTEIN"/>
    <property type="match status" value="1"/>
</dbReference>
<dbReference type="Pfam" id="PF00617">
    <property type="entry name" value="RasGEF"/>
    <property type="match status" value="1"/>
</dbReference>
<sequence length="4521" mass="508304">MDPRIDTAIKFKIASEIRYSIEIVHTPEYPRFLTYFIPAFSHVLTEMPPAFLNSSPEHKLRNVILEIFHRLPLTESLRTYATDLMTVIMHVLRSDNEENAVVALKVIVELHKTYKHELEAHVQEFFDLVLEMYRGMRKAVADTFDDPDATVYQPAPQFAATGNASEDPNREFGKSMTSFKVLTECPIIIALLLQVHRSFVNANVPQFVPLIMEALLLQPLHQREAHEEAAQNNTVFFGVSPKIKNRAAYSEFKALQVKTASFIAYILRSFVQTLRPHQEEIADAIVGLLKDCPPEASATRKELLVAIRHIWFTDFRTAFIRYFDVLLNEDILIGAGVTSHETLRPLAHSILVDLIHHIRGSLSETQLSNTIHSYARNLHDDSLAPNIQNMCSKLLINLVDCLSDAQRPTNRLLLIRILEAFAYKFTTLKAIFPSVMKHHHKTKANPPNPNHIDTTEATLSAMDGYVDLGIVQPVKSFVKAFDGTHDLIKDMRFLLKTIIQGIKPILLTLRNFNPPASSTTMDLDPSIAVATGFSPEEVQLFSRIFRDGLKCFDYFISENFGPDGEFIDKNADRSAPLVAKEEKEVFESFATIFTLVEPCVFQDVFAPQMPYLFDRILQNGGLQAIPQYLLGLVNVTPQVVGAPNFTAVSPNFGGLLLRFLVDRIDHLSGEDQVYSGSMLRLFKVVFMAVTKYPEKNEHILKPHVGSIIMKSMKLSSTAKDPLNYFLLLRALFRSIGGGRFEALYQEVLPLLEVLLEGLNVLLATAHKQSMKELFVELCLTVPVRLNVLLPFLSFLMKPLVLALQGGTELVSQGLRTLELCIDNLTQDFLEPIMSPVINELMSALWKHLKPLPYRWEHSHTTLRILGKLGGRNRRMLNGPLELELAGGGSGGTSGGGVKEAGIELLFTFNQKSDKPQVIALDPLIAVACRILEDADCLPFHQEQAFLFAKACIPLLVVMDGSVEDLMTSVLEPVAEGEADGTDMDVDGAIPSPFIDPPVVKKEKKEANDKSLSDIIYILFICTSIPALKDEAIALIASLCQHFAFLSVAEALDLRKKQKGRDLYTSIDLILNSPTSAIDGFITAMVRSMTSETADQRAFTEESLVQFYGMCSGIVEKNGGRIRIDELPVFHILASKFNSCCYKQEWFEKSAGCLGISLLTSRMSFGIKWMLDHELEFIKALLYVLKDVSPEMATVNSESAKQALVHVLKVCNSPVPAGEADQMMDDNSAQPKVDRHAKFNSLISLLISELSNSNSAVRETIQATFQQLAELTETEVSGLLAPVRDRLLQPIFSKPLRALPFALQIGHIDAITYCLSLRPPLLAFDVELLRLLNEALALADAEDQALVSKPSHYKNSASLTNLRVVCIKLLSAAMGCADFNGQRQVTTRARIIAVFFKSLYAKSSEVVDVAYQGLALVLNQQQKLPKELLQAGLKPILVNLQEYKRLTVPGLEGLARLLELLTSYFKVEIGKKLLDHCRQWAETAIAGNAAAKPLTEIEEIKIMVAILNVFHLLPATANCFLEELVSTVIELEAGIRRTVSSPFKTPLIKFLNRYNAESVEFFLDRLNNAKYAHLFVYILYEESAAPLRTELMSNPEKIVRATFENTSEDPVVLSQLQACGVLIIKVLCTTNPEWLLQHPELREHISSHWNRIRNKTPVIELNISKSEEFRHVLDIFIIIATFDPSQLEIFFEILEGFNTNEVVDCGFLKIFFYEVVALKLTSFQKRDILERFWVQFDNPSISHTLKTLSLRYMIIPMLQAAADDGTISAVIDQSITDMIHQKVWQATQPQDVSAVDDFLRAELLQFTAVMIHWAPISDLKKDVIKFVWNQLKVEDVTCKQAAYVVLAKFIKMNDTPATICNQILVALLKSHQSEIRVLVKQALDVLIPAAPTRILDPPNSEVKLPTWARWTKKVIIEDGHNLSQLLMIYGLLVRHSDIFFPYRDNFASNIVSSLPRLGLLPNATNETKTLSIDLCELILKWEKGRVEEVEETQEMAVDDSESQASNAVNHREMTIGYLTRFVSSNVDPALRPLLINRAIEVFKSLLEVWGDLNIRYTYFEKAVSLEMKEENYAIIRDTIDMLQCITERRSNTWIISHLAMLHKPIEVWIQSDNAAIIKPIAQVLDVAFKAASSPEAAESIHAPDVTAFIKMVESVATKLQQGMSNIFALLAILKIIYDVRPDVLDERLLTDLMKVLSKLVKEHLANSNGAAGSPTSETVTAMLVMLLDLVKIKMPALKDHRRSFHDCLTQLISESQDSYLLNSLIRIVDEWVFRHNEPFPTLKEKANLVVRMMIFENRPDRALADSYLNLIASIYSDPNLARSELTVRLERAFLTGTKSENPAIREKFSTIFNSSLEGTLFSRLNYVIGIQNWEFLSNTYWLRHALDLLLGCINSNQPMESSSPGYRVGAATFGISSSNTMAIDNKFQPEHQKHLEFLNDMRSMDVTLIIRATREFSFLDSDVCGKLWISLFPLAWDLLNSAERQTLTKLLVLLLGKDFNLKQVSQRPNVVGTLLEAACHCVPSIQLPPQLVKYIGKNFNAWHVALELLQNSPSAQRTVSSSKEEERVKEITLDALADLLSSLSEDDYLSGLWRRRCLFAETNAAISFEQCGLWVQAQSLYENAQGKARTGLLPFAESEYNMWEDHWANCAKRLQQWDILIDLAKHEGSTELLLESAWRLSDWFQDRESLVASLRTLPETRNPRKKVIFEAFLSLLKNQEGGTLDRQEFKKLCDDGIQLALQNWFLLPNVVSSAHIPLMHTFQLFVELQEASQIQENLMATNVTNIEQKSHELKGILQTWRERPPNVWDDIVLWSDLVAWRQHVFSTINKAYLPLIPQLQPQGAQNPTSSYAYRGYHETAWIINRFSHVARKHQLTDVCISSLTKIYTLPNIEIPEAFYKLREQAKCHFQSPLEYPTGLDVINNTNLHYFSKPQSAEFFTLKGVFLSKMGLHAEAVEAFASATQMEMGLAKAWAAWGQYNDQLFKEQPGEVEKYGVQSVQCYLQAAGIYSNARSRKYIARIIWLMSLDDSQQSLANTFDNYKSDTPLWYWITFIPQLLSALSGKEARYARTILMKIAKQFPQALHFQLRTTKEDFTVIKKQAVMAAAKASENANSQTAAATPAAQAGTPTATATPSATVVPESNGEGSQSDKEDEKPKVEPPAAPTPTPVVVQAAQPPVRRQPWEYVEEIMALLKTAFPLLTLSMETMVDQINQRLKPSSDEDIYRLVVALMGDGVQQLSKDFGEQSSISPNTEGNLLRFADSMKPNHMRYKALFEEDFIKSKPSLVQLVDNFRIWRDKLEIVLDNRPRKQHLEHFSHYLVEFEYQKFDEIEVPGQYFLLKDNNKDFIRIDRFQPEVEVFRGHRRLTIRGHDGSLHPFVVQHPAARNCRREERVIQLFRICNSVLERKKESRRRGLSFHLPIIVPLSPIVRIIQDDTSYKSLQDIYEQHCADSGIHKEEPILYFIQRMREMHVHAEAGKKGKVEILNLKTEIMEDIAIRMVPENILSKYMIKHMKTYTDLWNMRKQFTYQMAGITYMTYLFSIGHRYPSKFNISMATGNVWASELMPKKVHVLDAPGSSDTVAETTVDKKQKDKRKGQRNSGTSRSGGSSSNGILSLADAHTHFASAPSLSSTTTTTTNKGKQLATANLAYVLAPSIQLDEGLSASGTEINFGDEDEETDSEAQDQLGDIDGRISRQRSVVAAVVASSSLFFAPSGSASDSSGASCLVPLKSGNEILLKEFSEASETFDDSQDEMDLLSLYNASSRPMSMEILSSGIKDALAIEPPPISTATELEEPSSQRPSQCPTPKARTASISTEITSHPAEDRTSITSGLSGSSPSSGVPRYLVKESWDASGRSSLEPSPNIKNPMRVRHSFMSTVSSASSAPSIPSKFSCCSDKSIGPFWISLDMVHKLASEMDFGLFSRMDFRAVGSDSEFDEEDDYGLVTRGPGIDLSKQFVEPVFEQEDGVVSIKSGSLHSLVTYLWANIGGGTDQNQRLMVEFLQTYRYFATSEDVARLLALSYMEIDWSMDESDDAFIHSHSEFLENLSVGVCSGTNKDWSGILQLRILNVFKKWIDLHPDDFTANKELLEFTTLFFEKMVEKDEKRAMHGSSIVGNLRDKVRECELNKYLAIPALPSLTCSRGHKSAPNLSAKSRTQSEGPPPTITSASSEHVVGPTLKPSSWNLRRKFSFRGSSSKSTDTLASVDTEKVAAPSSPFNLNNIFHSRTASAQPSLQQTQEHGGAMSITAALAAISPPTRRLSELDPTSVAKQLTLLEHNHFRKIKIDEFFMQSWSKKKDGGVGVNAASKSRLVTFINWFNRVAYGIATEVVKLTVLKERVVMLKRLIFVAEICVKWNNFNTAFEIVAGLNLGPVSRLAKTWKALPAKYMDAWNKLNRIVSSESSYRTYRQLIAQIKEQGASIPVLPYLGVNLSDLTFTEDGNPTYVTNDECSSPGELIKIINFSKFKMISKLLSGILKFQSGQYDFEYDEHVQRWLRTEWEAASSKELYEMSLLCEPRIVST</sequence>
<feature type="compositionally biased region" description="Polar residues" evidence="3">
    <location>
        <begin position="3789"/>
        <end position="3805"/>
    </location>
</feature>
<dbReference type="Pfam" id="PF00618">
    <property type="entry name" value="RasGEF_N"/>
    <property type="match status" value="1"/>
</dbReference>
<dbReference type="SUPFAM" id="SSF48371">
    <property type="entry name" value="ARM repeat"/>
    <property type="match status" value="2"/>
</dbReference>
<feature type="domain" description="FAT" evidence="7">
    <location>
        <begin position="2530"/>
        <end position="3093"/>
    </location>
</feature>
<evidence type="ECO:0000313" key="8">
    <source>
        <dbReference type="EMBL" id="TPX74089.1"/>
    </source>
</evidence>
<dbReference type="GO" id="GO:0007264">
    <property type="term" value="P:small GTPase-mediated signal transduction"/>
    <property type="evidence" value="ECO:0007669"/>
    <property type="project" value="InterPro"/>
</dbReference>
<reference evidence="8 9" key="1">
    <citation type="journal article" date="2019" name="Sci. Rep.">
        <title>Comparative genomics of chytrid fungi reveal insights into the obligate biotrophic and pathogenic lifestyle of Synchytrium endobioticum.</title>
        <authorList>
            <person name="van de Vossenberg B.T.L.H."/>
            <person name="Warris S."/>
            <person name="Nguyen H.D.T."/>
            <person name="van Gent-Pelzer M.P.E."/>
            <person name="Joly D.L."/>
            <person name="van de Geest H.C."/>
            <person name="Bonants P.J.M."/>
            <person name="Smith D.S."/>
            <person name="Levesque C.A."/>
            <person name="van der Lee T.A.J."/>
        </authorList>
    </citation>
    <scope>NUCLEOTIDE SEQUENCE [LARGE SCALE GENOMIC DNA]</scope>
    <source>
        <strain evidence="8 9">CBS 675.73</strain>
    </source>
</reference>
<dbReference type="SMART" id="SM00146">
    <property type="entry name" value="PI3Kc"/>
    <property type="match status" value="1"/>
</dbReference>
<dbReference type="SMART" id="SM00229">
    <property type="entry name" value="RasGEFN"/>
    <property type="match status" value="1"/>
</dbReference>
<keyword evidence="9" id="KW-1185">Reference proteome</keyword>
<feature type="compositionally biased region" description="Low complexity" evidence="3">
    <location>
        <begin position="3115"/>
        <end position="3137"/>
    </location>
</feature>
<dbReference type="Gene3D" id="1.20.870.10">
    <property type="entry name" value="Son of sevenless (SoS) protein Chain: S domain 1"/>
    <property type="match status" value="1"/>
</dbReference>
<dbReference type="InterPro" id="IPR016024">
    <property type="entry name" value="ARM-type_fold"/>
</dbReference>
<dbReference type="GO" id="GO:0006355">
    <property type="term" value="P:regulation of DNA-templated transcription"/>
    <property type="evidence" value="ECO:0007669"/>
    <property type="project" value="TreeGrafter"/>
</dbReference>
<evidence type="ECO:0000259" key="7">
    <source>
        <dbReference type="PROSITE" id="PS51189"/>
    </source>
</evidence>
<comment type="similarity">
    <text evidence="1">Belongs to the PI3/PI4-kinase family. TRA1 subfamily.</text>
</comment>